<sequence>MTPTDDNAAARLLADYHRARGYADTILDIPNRSVTPEIITVLSEWLTDLEARWPGDETRGRDLARLSICRALGTKESRKSAAIPALISQFDHAKNINAHTRAAAGIALYDIPADNEYFDQLAAIAADREFGKSRAMVVAWLGKSRHPGAAAVAMAQLNDESVQGNALDALARMRAQGVREQIEPFLNAKQAWHRRLAERILRYDQS</sequence>
<name>Q5YU72_NOCFA</name>
<organism evidence="1 2">
    <name type="scientific">Nocardia farcinica (strain IFM 10152)</name>
    <dbReference type="NCBI Taxonomy" id="247156"/>
    <lineage>
        <taxon>Bacteria</taxon>
        <taxon>Bacillati</taxon>
        <taxon>Actinomycetota</taxon>
        <taxon>Actinomycetes</taxon>
        <taxon>Mycobacteriales</taxon>
        <taxon>Nocardiaceae</taxon>
        <taxon>Nocardia</taxon>
    </lineage>
</organism>
<keyword evidence="2" id="KW-1185">Reference proteome</keyword>
<proteinExistence type="predicted"/>
<protein>
    <recommendedName>
        <fullName evidence="3">HEAT repeat domain-containing protein</fullName>
    </recommendedName>
</protein>
<dbReference type="SUPFAM" id="SSF48371">
    <property type="entry name" value="ARM repeat"/>
    <property type="match status" value="1"/>
</dbReference>
<evidence type="ECO:0000313" key="2">
    <source>
        <dbReference type="Proteomes" id="UP000006820"/>
    </source>
</evidence>
<dbReference type="eggNOG" id="COG1413">
    <property type="taxonomic scope" value="Bacteria"/>
</dbReference>
<evidence type="ECO:0000313" key="1">
    <source>
        <dbReference type="EMBL" id="BAD58269.1"/>
    </source>
</evidence>
<dbReference type="OrthoDB" id="4539504at2"/>
<dbReference type="InterPro" id="IPR011989">
    <property type="entry name" value="ARM-like"/>
</dbReference>
<reference evidence="1 2" key="1">
    <citation type="journal article" date="2004" name="Proc. Natl. Acad. Sci. U.S.A.">
        <title>The complete genomic sequence of Nocardia farcinica IFM 10152.</title>
        <authorList>
            <person name="Ishikawa J."/>
            <person name="Yamashita A."/>
            <person name="Mikami Y."/>
            <person name="Hoshino Y."/>
            <person name="Kurita H."/>
            <person name="Hotta K."/>
            <person name="Shiba T."/>
            <person name="Hattori M."/>
        </authorList>
    </citation>
    <scope>NUCLEOTIDE SEQUENCE [LARGE SCALE GENOMIC DNA]</scope>
    <source>
        <strain evidence="1 2">IFM 10152</strain>
    </source>
</reference>
<evidence type="ECO:0008006" key="3">
    <source>
        <dbReference type="Google" id="ProtNLM"/>
    </source>
</evidence>
<dbReference type="Gene3D" id="1.25.10.10">
    <property type="entry name" value="Leucine-rich Repeat Variant"/>
    <property type="match status" value="1"/>
</dbReference>
<dbReference type="STRING" id="247156.NFA_34210"/>
<dbReference type="AlphaFoldDB" id="Q5YU72"/>
<dbReference type="InterPro" id="IPR016024">
    <property type="entry name" value="ARM-type_fold"/>
</dbReference>
<gene>
    <name evidence="1" type="ordered locus">NFA_34210</name>
</gene>
<dbReference type="KEGG" id="nfa:NFA_34210"/>
<dbReference type="HOGENOM" id="CLU_1330798_0_0_11"/>
<dbReference type="EMBL" id="AP006618">
    <property type="protein sequence ID" value="BAD58269.1"/>
    <property type="molecule type" value="Genomic_DNA"/>
</dbReference>
<accession>Q5YU72</accession>
<dbReference type="RefSeq" id="WP_011209954.1">
    <property type="nucleotide sequence ID" value="NC_006361.1"/>
</dbReference>
<dbReference type="Proteomes" id="UP000006820">
    <property type="component" value="Chromosome"/>
</dbReference>
<dbReference type="GeneID" id="61134125"/>